<name>A0A160N4D2_9GAMM</name>
<dbReference type="RefSeq" id="WP_063673697.1">
    <property type="nucleotide sequence ID" value="NZ_CP014841.1"/>
</dbReference>
<keyword evidence="4" id="KW-1185">Reference proteome</keyword>
<keyword evidence="1" id="KW-0812">Transmembrane</keyword>
<dbReference type="OrthoDB" id="8913400at2"/>
<dbReference type="PATRIC" id="fig|445710.3.peg.3244"/>
<feature type="transmembrane region" description="Helical" evidence="1">
    <location>
        <begin position="91"/>
        <end position="109"/>
    </location>
</feature>
<dbReference type="EMBL" id="CP014841">
    <property type="protein sequence ID" value="AND70697.1"/>
    <property type="molecule type" value="Genomic_DNA"/>
</dbReference>
<dbReference type="KEGG" id="dtx:ATSB10_32430"/>
<sequence>MAPNLTRKDSVLHSRRTRLFVFMCLAALLVFVLPGTAFAQGDETTTTVCGFASSINKVLNAVSIVVVTIAVIFSGYQIAFAHKRISDVSPVLIGAILIGAAGQIAKMFLAGSTTAAGATACTAQVVTHLLTHYA</sequence>
<protein>
    <recommendedName>
        <fullName evidence="5">Type VI secretion protein</fullName>
    </recommendedName>
</protein>
<dbReference type="AlphaFoldDB" id="A0A160N4D2"/>
<reference evidence="3 4" key="1">
    <citation type="submission" date="2016-02" db="EMBL/GenBank/DDBJ databases">
        <title>Complete genome sequencing and analysis of ATSB10, Dyella thiooxydans isolated from rhizosphere soil of sunflower (Helianthus annuus L.).</title>
        <authorList>
            <person name="Lee Y."/>
            <person name="Hwangbo K."/>
            <person name="Chung H."/>
            <person name="Yoo J."/>
            <person name="Kim K.Y."/>
            <person name="Sa T.M."/>
            <person name="Um Y."/>
            <person name="Madhaiyan M."/>
        </authorList>
    </citation>
    <scope>NUCLEOTIDE SEQUENCE [LARGE SCALE GENOMIC DNA]</scope>
    <source>
        <strain evidence="3 4">ATSB10</strain>
    </source>
</reference>
<proteinExistence type="predicted"/>
<keyword evidence="1" id="KW-0472">Membrane</keyword>
<keyword evidence="2" id="KW-0732">Signal</keyword>
<keyword evidence="1" id="KW-1133">Transmembrane helix</keyword>
<feature type="chain" id="PRO_5007817745" description="Type VI secretion protein" evidence="2">
    <location>
        <begin position="40"/>
        <end position="134"/>
    </location>
</feature>
<evidence type="ECO:0008006" key="5">
    <source>
        <dbReference type="Google" id="ProtNLM"/>
    </source>
</evidence>
<dbReference type="Pfam" id="PF04956">
    <property type="entry name" value="TrbC"/>
    <property type="match status" value="1"/>
</dbReference>
<gene>
    <name evidence="3" type="ORF">ATSB10_32430</name>
</gene>
<evidence type="ECO:0000313" key="4">
    <source>
        <dbReference type="Proteomes" id="UP000077255"/>
    </source>
</evidence>
<organism evidence="3 4">
    <name type="scientific">Dyella thiooxydans</name>
    <dbReference type="NCBI Taxonomy" id="445710"/>
    <lineage>
        <taxon>Bacteria</taxon>
        <taxon>Pseudomonadati</taxon>
        <taxon>Pseudomonadota</taxon>
        <taxon>Gammaproteobacteria</taxon>
        <taxon>Lysobacterales</taxon>
        <taxon>Rhodanobacteraceae</taxon>
        <taxon>Dyella</taxon>
    </lineage>
</organism>
<accession>A0A160N4D2</accession>
<feature type="transmembrane region" description="Helical" evidence="1">
    <location>
        <begin position="58"/>
        <end position="79"/>
    </location>
</feature>
<dbReference type="InterPro" id="IPR007039">
    <property type="entry name" value="TrbC/VirB2"/>
</dbReference>
<dbReference type="Proteomes" id="UP000077255">
    <property type="component" value="Chromosome"/>
</dbReference>
<dbReference type="STRING" id="445710.ATSB10_32430"/>
<evidence type="ECO:0000256" key="1">
    <source>
        <dbReference type="SAM" id="Phobius"/>
    </source>
</evidence>
<evidence type="ECO:0000313" key="3">
    <source>
        <dbReference type="EMBL" id="AND70697.1"/>
    </source>
</evidence>
<feature type="signal peptide" evidence="2">
    <location>
        <begin position="1"/>
        <end position="39"/>
    </location>
</feature>
<evidence type="ECO:0000256" key="2">
    <source>
        <dbReference type="SAM" id="SignalP"/>
    </source>
</evidence>